<feature type="domain" description="EF-hand" evidence="5">
    <location>
        <begin position="143"/>
        <end position="178"/>
    </location>
</feature>
<dbReference type="Pfam" id="PF13499">
    <property type="entry name" value="EF-hand_7"/>
    <property type="match status" value="2"/>
</dbReference>
<dbReference type="CDD" id="cd00051">
    <property type="entry name" value="EFh"/>
    <property type="match status" value="2"/>
</dbReference>
<dbReference type="SMART" id="SM00054">
    <property type="entry name" value="EFh"/>
    <property type="match status" value="4"/>
</dbReference>
<keyword evidence="2" id="KW-0677">Repeat</keyword>
<organism evidence="6 7">
    <name type="scientific">Kingdonia uniflora</name>
    <dbReference type="NCBI Taxonomy" id="39325"/>
    <lineage>
        <taxon>Eukaryota</taxon>
        <taxon>Viridiplantae</taxon>
        <taxon>Streptophyta</taxon>
        <taxon>Embryophyta</taxon>
        <taxon>Tracheophyta</taxon>
        <taxon>Spermatophyta</taxon>
        <taxon>Magnoliopsida</taxon>
        <taxon>Ranunculales</taxon>
        <taxon>Circaeasteraceae</taxon>
        <taxon>Kingdonia</taxon>
    </lineage>
</organism>
<dbReference type="Proteomes" id="UP000541444">
    <property type="component" value="Unassembled WGS sequence"/>
</dbReference>
<feature type="compositionally biased region" description="Polar residues" evidence="4">
    <location>
        <begin position="17"/>
        <end position="28"/>
    </location>
</feature>
<evidence type="ECO:0000256" key="1">
    <source>
        <dbReference type="ARBA" id="ARBA00022723"/>
    </source>
</evidence>
<keyword evidence="7" id="KW-1185">Reference proteome</keyword>
<dbReference type="InterPro" id="IPR002048">
    <property type="entry name" value="EF_hand_dom"/>
</dbReference>
<dbReference type="AlphaFoldDB" id="A0A7J7M401"/>
<feature type="domain" description="EF-hand" evidence="5">
    <location>
        <begin position="107"/>
        <end position="142"/>
    </location>
</feature>
<dbReference type="PANTHER" id="PTHR10891">
    <property type="entry name" value="EF-HAND CALCIUM-BINDING DOMAIN CONTAINING PROTEIN"/>
    <property type="match status" value="1"/>
</dbReference>
<feature type="domain" description="EF-hand" evidence="5">
    <location>
        <begin position="70"/>
        <end position="105"/>
    </location>
</feature>
<proteinExistence type="predicted"/>
<evidence type="ECO:0000313" key="6">
    <source>
        <dbReference type="EMBL" id="KAF6149599.1"/>
    </source>
</evidence>
<name>A0A7J7M401_9MAGN</name>
<dbReference type="GO" id="GO:0005509">
    <property type="term" value="F:calcium ion binding"/>
    <property type="evidence" value="ECO:0007669"/>
    <property type="project" value="InterPro"/>
</dbReference>
<dbReference type="OrthoDB" id="26525at2759"/>
<evidence type="ECO:0000256" key="3">
    <source>
        <dbReference type="ARBA" id="ARBA00022837"/>
    </source>
</evidence>
<dbReference type="SUPFAM" id="SSF47473">
    <property type="entry name" value="EF-hand"/>
    <property type="match status" value="1"/>
</dbReference>
<keyword evidence="3" id="KW-0106">Calcium</keyword>
<protein>
    <recommendedName>
        <fullName evidence="5">EF-hand domain-containing protein</fullName>
    </recommendedName>
</protein>
<feature type="domain" description="EF-hand" evidence="5">
    <location>
        <begin position="34"/>
        <end position="69"/>
    </location>
</feature>
<evidence type="ECO:0000313" key="7">
    <source>
        <dbReference type="Proteomes" id="UP000541444"/>
    </source>
</evidence>
<dbReference type="Gene3D" id="1.10.238.10">
    <property type="entry name" value="EF-hand"/>
    <property type="match status" value="2"/>
</dbReference>
<feature type="region of interest" description="Disordered" evidence="4">
    <location>
        <begin position="1"/>
        <end position="28"/>
    </location>
</feature>
<accession>A0A7J7M401</accession>
<reference evidence="6 7" key="1">
    <citation type="journal article" date="2020" name="IScience">
        <title>Genome Sequencing of the Endangered Kingdonia uniflora (Circaeasteraceae, Ranunculales) Reveals Potential Mechanisms of Evolutionary Specialization.</title>
        <authorList>
            <person name="Sun Y."/>
            <person name="Deng T."/>
            <person name="Zhang A."/>
            <person name="Moore M.J."/>
            <person name="Landis J.B."/>
            <person name="Lin N."/>
            <person name="Zhang H."/>
            <person name="Zhang X."/>
            <person name="Huang J."/>
            <person name="Zhang X."/>
            <person name="Sun H."/>
            <person name="Wang H."/>
        </authorList>
    </citation>
    <scope>NUCLEOTIDE SEQUENCE [LARGE SCALE GENOMIC DNA]</scope>
    <source>
        <strain evidence="6">TB1705</strain>
        <tissue evidence="6">Leaf</tissue>
    </source>
</reference>
<dbReference type="InterPro" id="IPR039647">
    <property type="entry name" value="EF_hand_pair_protein_CML-like"/>
</dbReference>
<comment type="caution">
    <text evidence="6">The sequence shown here is derived from an EMBL/GenBank/DDBJ whole genome shotgun (WGS) entry which is preliminary data.</text>
</comment>
<dbReference type="InterPro" id="IPR018247">
    <property type="entry name" value="EF_Hand_1_Ca_BS"/>
</dbReference>
<evidence type="ECO:0000259" key="5">
    <source>
        <dbReference type="PROSITE" id="PS50222"/>
    </source>
</evidence>
<keyword evidence="1" id="KW-0479">Metal-binding</keyword>
<dbReference type="FunFam" id="1.10.238.10:FF:000001">
    <property type="entry name" value="Calmodulin 1"/>
    <property type="match status" value="1"/>
</dbReference>
<sequence>MGIRSFLSKRKKSKSSTPTENESVSSSFSQISRTEIDEYECVFKKFDVNGDGKISWSELGAIMASLGHAAIEDDLKKMVSEVDGDGDGYIDLEEFIELNTKGVDETNVLEDLRNAFSMFDLDNNGLISAEELQKVMRSLGDYCSIADCKKMISGVDSDGDGAICFSEFEVMMSGSSSSLSTILASTNQD</sequence>
<dbReference type="PROSITE" id="PS50222">
    <property type="entry name" value="EF_HAND_2"/>
    <property type="match status" value="4"/>
</dbReference>
<dbReference type="PROSITE" id="PS00018">
    <property type="entry name" value="EF_HAND_1"/>
    <property type="match status" value="4"/>
</dbReference>
<dbReference type="InterPro" id="IPR011992">
    <property type="entry name" value="EF-hand-dom_pair"/>
</dbReference>
<gene>
    <name evidence="6" type="ORF">GIB67_011208</name>
</gene>
<dbReference type="EMBL" id="JACGCM010001789">
    <property type="protein sequence ID" value="KAF6149599.1"/>
    <property type="molecule type" value="Genomic_DNA"/>
</dbReference>
<evidence type="ECO:0000256" key="4">
    <source>
        <dbReference type="SAM" id="MobiDB-lite"/>
    </source>
</evidence>
<evidence type="ECO:0000256" key="2">
    <source>
        <dbReference type="ARBA" id="ARBA00022737"/>
    </source>
</evidence>